<dbReference type="GO" id="GO:0010087">
    <property type="term" value="P:phloem or xylem histogenesis"/>
    <property type="evidence" value="ECO:0007669"/>
    <property type="project" value="TreeGrafter"/>
</dbReference>
<proteinExistence type="predicted"/>
<feature type="non-terminal residue" evidence="4">
    <location>
        <position position="303"/>
    </location>
</feature>
<dbReference type="GeneID" id="120258133"/>
<feature type="region of interest" description="Disordered" evidence="1">
    <location>
        <begin position="1"/>
        <end position="22"/>
    </location>
</feature>
<protein>
    <submittedName>
        <fullName evidence="4">VAN3-binding protein-like</fullName>
    </submittedName>
</protein>
<dbReference type="GO" id="GO:0010305">
    <property type="term" value="P:leaf vascular tissue pattern formation"/>
    <property type="evidence" value="ECO:0007669"/>
    <property type="project" value="TreeGrafter"/>
</dbReference>
<dbReference type="InterPro" id="IPR008546">
    <property type="entry name" value="VAN3-bd-like_auxin_canal"/>
</dbReference>
<evidence type="ECO:0000259" key="2">
    <source>
        <dbReference type="Pfam" id="PF05703"/>
    </source>
</evidence>
<dbReference type="PANTHER" id="PTHR31351:SF30">
    <property type="entry name" value="VAN3-BINDING PROTEIN-LIKE"/>
    <property type="match status" value="1"/>
</dbReference>
<name>A0AB40B2B4_DIOCR</name>
<sequence>MELPSREKSGQSTERQCPLDYPKSPYHAMEFLSRTWSPSSDDFFKLFTVNNLVPRLEDKNDAKEEHEEHEEGQIQCIQAQELNMGQKKKWPVHEREHQIGKMKLGQPKSWLSRELLKNILKVSPKRRKEELRLHVSQVNAALSVANLAAAISGILANCSLDPNKHGINMMNLINGGHEECDQIKMNSVLASAAALIATVCAEAAESVGAQRAHISSAISSGLQTRTSADMLDLTANAATSLRGVATLERRATSKLYISDDQKMLSNGSKLLIRTPAGKVELRSVRIYLKHSKLILLLGKKLMG</sequence>
<dbReference type="AlphaFoldDB" id="A0AB40B2B4"/>
<accession>A0AB40B2B4</accession>
<feature type="domain" description="VAN3-binding protein-like auxin canalisation" evidence="2">
    <location>
        <begin position="104"/>
        <end position="254"/>
    </location>
</feature>
<evidence type="ECO:0000313" key="4">
    <source>
        <dbReference type="RefSeq" id="XP_039121417.1"/>
    </source>
</evidence>
<dbReference type="PANTHER" id="PTHR31351">
    <property type="entry name" value="EXPRESSED PROTEIN"/>
    <property type="match status" value="1"/>
</dbReference>
<gene>
    <name evidence="4" type="primary">LOC120258133</name>
</gene>
<dbReference type="RefSeq" id="XP_039121417.1">
    <property type="nucleotide sequence ID" value="XM_039265483.1"/>
</dbReference>
<organism evidence="3 4">
    <name type="scientific">Dioscorea cayennensis subsp. rotundata</name>
    <name type="common">White Guinea yam</name>
    <name type="synonym">Dioscorea rotundata</name>
    <dbReference type="NCBI Taxonomy" id="55577"/>
    <lineage>
        <taxon>Eukaryota</taxon>
        <taxon>Viridiplantae</taxon>
        <taxon>Streptophyta</taxon>
        <taxon>Embryophyta</taxon>
        <taxon>Tracheophyta</taxon>
        <taxon>Spermatophyta</taxon>
        <taxon>Magnoliopsida</taxon>
        <taxon>Liliopsida</taxon>
        <taxon>Dioscoreales</taxon>
        <taxon>Dioscoreaceae</taxon>
        <taxon>Dioscorea</taxon>
    </lineage>
</organism>
<evidence type="ECO:0000313" key="3">
    <source>
        <dbReference type="Proteomes" id="UP001515500"/>
    </source>
</evidence>
<keyword evidence="3" id="KW-1185">Reference proteome</keyword>
<dbReference type="InterPro" id="IPR040269">
    <property type="entry name" value="VAB"/>
</dbReference>
<dbReference type="GO" id="GO:0009734">
    <property type="term" value="P:auxin-activated signaling pathway"/>
    <property type="evidence" value="ECO:0007669"/>
    <property type="project" value="TreeGrafter"/>
</dbReference>
<reference evidence="4" key="1">
    <citation type="submission" date="2025-08" db="UniProtKB">
        <authorList>
            <consortium name="RefSeq"/>
        </authorList>
    </citation>
    <scope>IDENTIFICATION</scope>
</reference>
<evidence type="ECO:0000256" key="1">
    <source>
        <dbReference type="SAM" id="MobiDB-lite"/>
    </source>
</evidence>
<dbReference type="Proteomes" id="UP001515500">
    <property type="component" value="Chromosome 4"/>
</dbReference>
<dbReference type="Pfam" id="PF05703">
    <property type="entry name" value="Auxin_canalis"/>
    <property type="match status" value="1"/>
</dbReference>